<dbReference type="Proteomes" id="UP001287282">
    <property type="component" value="Unassembled WGS sequence"/>
</dbReference>
<comment type="caution">
    <text evidence="1">The sequence shown here is derived from an EMBL/GenBank/DDBJ whole genome shotgun (WGS) entry which is preliminary data.</text>
</comment>
<proteinExistence type="predicted"/>
<gene>
    <name evidence="1" type="ORF">RYX56_24045</name>
</gene>
<evidence type="ECO:0008006" key="3">
    <source>
        <dbReference type="Google" id="ProtNLM"/>
    </source>
</evidence>
<name>A0ABU3XHS7_9BACI</name>
<feature type="non-terminal residue" evidence="1">
    <location>
        <position position="61"/>
    </location>
</feature>
<accession>A0ABU3XHS7</accession>
<dbReference type="RefSeq" id="WP_317124342.1">
    <property type="nucleotide sequence ID" value="NZ_JAWJBA010000717.1"/>
</dbReference>
<reference evidence="1 2" key="1">
    <citation type="submission" date="2023-10" db="EMBL/GenBank/DDBJ databases">
        <title>Screening of Alkalihalobacillus lindianensis BZ-TG-R113 and Its Alleviation of Salt Stress on Rapeseed Growth.</title>
        <authorList>
            <person name="Zhao B."/>
            <person name="Guo T."/>
        </authorList>
    </citation>
    <scope>NUCLEOTIDE SEQUENCE [LARGE SCALE GENOMIC DNA]</scope>
    <source>
        <strain evidence="1 2">BZ-TG-R113</strain>
    </source>
</reference>
<evidence type="ECO:0000313" key="1">
    <source>
        <dbReference type="EMBL" id="MDV2687421.1"/>
    </source>
</evidence>
<evidence type="ECO:0000313" key="2">
    <source>
        <dbReference type="Proteomes" id="UP001287282"/>
    </source>
</evidence>
<organism evidence="1 2">
    <name type="scientific">Alkalihalophilus lindianensis</name>
    <dbReference type="NCBI Taxonomy" id="1630542"/>
    <lineage>
        <taxon>Bacteria</taxon>
        <taxon>Bacillati</taxon>
        <taxon>Bacillota</taxon>
        <taxon>Bacilli</taxon>
        <taxon>Bacillales</taxon>
        <taxon>Bacillaceae</taxon>
        <taxon>Alkalihalophilus</taxon>
    </lineage>
</organism>
<keyword evidence="2" id="KW-1185">Reference proteome</keyword>
<sequence length="61" mass="6909">MPVSDPHATIMRSMQAVAASPKDIFSHRKYWAARFGTAPFLPMSRAEMDKLGWDECDIILI</sequence>
<protein>
    <recommendedName>
        <fullName evidence="3">DUF1127 domain-containing protein</fullName>
    </recommendedName>
</protein>
<dbReference type="EMBL" id="JAWJBA010000717">
    <property type="protein sequence ID" value="MDV2687421.1"/>
    <property type="molecule type" value="Genomic_DNA"/>
</dbReference>